<reference evidence="2 3" key="1">
    <citation type="submission" date="2017-07" db="EMBL/GenBank/DDBJ databases">
        <title>Amycolatopsis thailandensis Genome sequencing and assembly.</title>
        <authorList>
            <person name="Kaur N."/>
            <person name="Mayilraj S."/>
        </authorList>
    </citation>
    <scope>NUCLEOTIDE SEQUENCE [LARGE SCALE GENOMIC DNA]</scope>
    <source>
        <strain evidence="2 3">JCM 16380</strain>
    </source>
</reference>
<dbReference type="AlphaFoldDB" id="A0A229SEB3"/>
<evidence type="ECO:0000256" key="1">
    <source>
        <dbReference type="SAM" id="MobiDB-lite"/>
    </source>
</evidence>
<evidence type="ECO:0000313" key="3">
    <source>
        <dbReference type="Proteomes" id="UP000215223"/>
    </source>
</evidence>
<comment type="caution">
    <text evidence="2">The sequence shown here is derived from an EMBL/GenBank/DDBJ whole genome shotgun (WGS) entry which is preliminary data.</text>
</comment>
<gene>
    <name evidence="2" type="ORF">CFP71_10055</name>
</gene>
<keyword evidence="3" id="KW-1185">Reference proteome</keyword>
<dbReference type="Proteomes" id="UP000215223">
    <property type="component" value="Unassembled WGS sequence"/>
</dbReference>
<dbReference type="RefSeq" id="WP_093933565.1">
    <property type="nucleotide sequence ID" value="NZ_NMQT01000031.1"/>
</dbReference>
<dbReference type="OrthoDB" id="3467040at2"/>
<proteinExistence type="predicted"/>
<sequence length="208" mass="23298">MTLFDDEATAASHRTISDGIAARAEQIATELRLVVHPQATTFLDNPDITTPARPEPVLNGQNRAKSTADDDEPDHDNGFVLICLYADDRDEVFPAWVSPRRWNGWAVPQFSREAAERVVDWINRLHAEAPDGIAAAVWHGGSILLFDTEWEEYGLQRITPTQHGRYVIGDSWIWEVEKCRVCRATSYPGEDEGSRVLLHEPHCPSGSP</sequence>
<protein>
    <submittedName>
        <fullName evidence="2">Uncharacterized protein</fullName>
    </submittedName>
</protein>
<evidence type="ECO:0000313" key="2">
    <source>
        <dbReference type="EMBL" id="OXM57069.1"/>
    </source>
</evidence>
<name>A0A229SEB3_9PSEU</name>
<feature type="region of interest" description="Disordered" evidence="1">
    <location>
        <begin position="43"/>
        <end position="73"/>
    </location>
</feature>
<dbReference type="EMBL" id="NMQT01000031">
    <property type="protein sequence ID" value="OXM57069.1"/>
    <property type="molecule type" value="Genomic_DNA"/>
</dbReference>
<accession>A0A229SEB3</accession>
<organism evidence="2 3">
    <name type="scientific">Amycolatopsis thailandensis</name>
    <dbReference type="NCBI Taxonomy" id="589330"/>
    <lineage>
        <taxon>Bacteria</taxon>
        <taxon>Bacillati</taxon>
        <taxon>Actinomycetota</taxon>
        <taxon>Actinomycetes</taxon>
        <taxon>Pseudonocardiales</taxon>
        <taxon>Pseudonocardiaceae</taxon>
        <taxon>Amycolatopsis</taxon>
    </lineage>
</organism>